<keyword evidence="2" id="KW-1133">Transmembrane helix</keyword>
<evidence type="ECO:0000256" key="1">
    <source>
        <dbReference type="SAM" id="MobiDB-lite"/>
    </source>
</evidence>
<dbReference type="EMBL" id="MU005957">
    <property type="protein sequence ID" value="KAF2864277.1"/>
    <property type="molecule type" value="Genomic_DNA"/>
</dbReference>
<gene>
    <name evidence="3" type="ORF">K470DRAFT_253945</name>
</gene>
<feature type="transmembrane region" description="Helical" evidence="2">
    <location>
        <begin position="222"/>
        <end position="241"/>
    </location>
</feature>
<feature type="compositionally biased region" description="Basic and acidic residues" evidence="1">
    <location>
        <begin position="50"/>
        <end position="60"/>
    </location>
</feature>
<name>A0A6A7CAI6_9PEZI</name>
<dbReference type="InterPro" id="IPR037997">
    <property type="entry name" value="Dgk1-like"/>
</dbReference>
<evidence type="ECO:0000256" key="2">
    <source>
        <dbReference type="SAM" id="Phobius"/>
    </source>
</evidence>
<keyword evidence="2" id="KW-0472">Membrane</keyword>
<feature type="transmembrane region" description="Helical" evidence="2">
    <location>
        <begin position="159"/>
        <end position="175"/>
    </location>
</feature>
<evidence type="ECO:0000313" key="4">
    <source>
        <dbReference type="Proteomes" id="UP000799421"/>
    </source>
</evidence>
<dbReference type="GO" id="GO:0005789">
    <property type="term" value="C:endoplasmic reticulum membrane"/>
    <property type="evidence" value="ECO:0007669"/>
    <property type="project" value="TreeGrafter"/>
</dbReference>
<organism evidence="3 4">
    <name type="scientific">Piedraia hortae CBS 480.64</name>
    <dbReference type="NCBI Taxonomy" id="1314780"/>
    <lineage>
        <taxon>Eukaryota</taxon>
        <taxon>Fungi</taxon>
        <taxon>Dikarya</taxon>
        <taxon>Ascomycota</taxon>
        <taxon>Pezizomycotina</taxon>
        <taxon>Dothideomycetes</taxon>
        <taxon>Dothideomycetidae</taxon>
        <taxon>Capnodiales</taxon>
        <taxon>Piedraiaceae</taxon>
        <taxon>Piedraia</taxon>
    </lineage>
</organism>
<dbReference type="Proteomes" id="UP000799421">
    <property type="component" value="Unassembled WGS sequence"/>
</dbReference>
<dbReference type="GO" id="GO:0006654">
    <property type="term" value="P:phosphatidic acid biosynthetic process"/>
    <property type="evidence" value="ECO:0007669"/>
    <property type="project" value="TreeGrafter"/>
</dbReference>
<reference evidence="3" key="1">
    <citation type="journal article" date="2020" name="Stud. Mycol.">
        <title>101 Dothideomycetes genomes: a test case for predicting lifestyles and emergence of pathogens.</title>
        <authorList>
            <person name="Haridas S."/>
            <person name="Albert R."/>
            <person name="Binder M."/>
            <person name="Bloem J."/>
            <person name="Labutti K."/>
            <person name="Salamov A."/>
            <person name="Andreopoulos B."/>
            <person name="Baker S."/>
            <person name="Barry K."/>
            <person name="Bills G."/>
            <person name="Bluhm B."/>
            <person name="Cannon C."/>
            <person name="Castanera R."/>
            <person name="Culley D."/>
            <person name="Daum C."/>
            <person name="Ezra D."/>
            <person name="Gonzalez J."/>
            <person name="Henrissat B."/>
            <person name="Kuo A."/>
            <person name="Liang C."/>
            <person name="Lipzen A."/>
            <person name="Lutzoni F."/>
            <person name="Magnuson J."/>
            <person name="Mondo S."/>
            <person name="Nolan M."/>
            <person name="Ohm R."/>
            <person name="Pangilinan J."/>
            <person name="Park H.-J."/>
            <person name="Ramirez L."/>
            <person name="Alfaro M."/>
            <person name="Sun H."/>
            <person name="Tritt A."/>
            <person name="Yoshinaga Y."/>
            <person name="Zwiers L.-H."/>
            <person name="Turgeon B."/>
            <person name="Goodwin S."/>
            <person name="Spatafora J."/>
            <person name="Crous P."/>
            <person name="Grigoriev I."/>
        </authorList>
    </citation>
    <scope>NUCLEOTIDE SEQUENCE</scope>
    <source>
        <strain evidence="3">CBS 480.64</strain>
    </source>
</reference>
<feature type="transmembrane region" description="Helical" evidence="2">
    <location>
        <begin position="282"/>
        <end position="303"/>
    </location>
</feature>
<feature type="region of interest" description="Disordered" evidence="1">
    <location>
        <begin position="1"/>
        <end position="117"/>
    </location>
</feature>
<keyword evidence="4" id="KW-1185">Reference proteome</keyword>
<dbReference type="GO" id="GO:0004143">
    <property type="term" value="F:ATP-dependent diacylglycerol kinase activity"/>
    <property type="evidence" value="ECO:0007669"/>
    <property type="project" value="InterPro"/>
</dbReference>
<evidence type="ECO:0000313" key="3">
    <source>
        <dbReference type="EMBL" id="KAF2864277.1"/>
    </source>
</evidence>
<dbReference type="PANTHER" id="PTHR31303">
    <property type="entry name" value="CTP-DEPENDENT DIACYLGLYCEROL KINASE 1"/>
    <property type="match status" value="1"/>
</dbReference>
<sequence length="385" mass="42400">MPSAIPATPRVISPSPTPSESTPSKDYFTRSKAKSQPPRNNVTAIEEDVQDHYEDPELARARGRSRSPQLERSPRKKTSTKMADGATSSGTSLHAATLRRKKTELQPPKATNGLLSPSSAGYGSSYWRNLSRSPSPLGLIPIHREWRAFIHKYEVPRKLLHVSIGFVALWGYHHGLQQSDIYPPLAVGMVPVVAADLVRFNWPAFNRFYIRWMGAFMRESEAHDRFNGTISYMLGILITMYFCPKDVSVMCLLLLSWCDTAASTFGRLWGKYTPRVRKGKSLAGSLAAFFTGVLAAVLFWGVVAPRGKGALTNTGLGRFAFEGHLSVPGRQEQLTGWPALAMMGVVSGIIASVSEAIDLWGLDDNLTIPVLCGLGLTLFLRYFGQ</sequence>
<dbReference type="OrthoDB" id="5673at2759"/>
<dbReference type="PANTHER" id="PTHR31303:SF1">
    <property type="entry name" value="CTP-DEPENDENT DIACYLGLYCEROL KINASE 1"/>
    <property type="match status" value="1"/>
</dbReference>
<keyword evidence="2" id="KW-0812">Transmembrane</keyword>
<dbReference type="AlphaFoldDB" id="A0A6A7CAI6"/>
<feature type="transmembrane region" description="Helical" evidence="2">
    <location>
        <begin position="366"/>
        <end position="384"/>
    </location>
</feature>
<feature type="transmembrane region" description="Helical" evidence="2">
    <location>
        <begin position="247"/>
        <end position="270"/>
    </location>
</feature>
<feature type="transmembrane region" description="Helical" evidence="2">
    <location>
        <begin position="181"/>
        <end position="202"/>
    </location>
</feature>
<proteinExistence type="predicted"/>
<protein>
    <submittedName>
        <fullName evidence="3">Phosphatidate cytidylyltransferas-like protein</fullName>
    </submittedName>
</protein>
<accession>A0A6A7CAI6</accession>